<keyword evidence="2" id="KW-1185">Reference proteome</keyword>
<accession>A0ACB0XN17</accession>
<dbReference type="Proteomes" id="UP001497535">
    <property type="component" value="Unassembled WGS sequence"/>
</dbReference>
<protein>
    <submittedName>
        <fullName evidence="1">Uncharacterized protein</fullName>
    </submittedName>
</protein>
<organism evidence="1 2">
    <name type="scientific">Meloidogyne enterolobii</name>
    <name type="common">Root-knot nematode worm</name>
    <name type="synonym">Meloidogyne mayaguensis</name>
    <dbReference type="NCBI Taxonomy" id="390850"/>
    <lineage>
        <taxon>Eukaryota</taxon>
        <taxon>Metazoa</taxon>
        <taxon>Ecdysozoa</taxon>
        <taxon>Nematoda</taxon>
        <taxon>Chromadorea</taxon>
        <taxon>Rhabditida</taxon>
        <taxon>Tylenchina</taxon>
        <taxon>Tylenchomorpha</taxon>
        <taxon>Tylenchoidea</taxon>
        <taxon>Meloidogynidae</taxon>
        <taxon>Meloidogyninae</taxon>
        <taxon>Meloidogyne</taxon>
    </lineage>
</organism>
<comment type="caution">
    <text evidence="1">The sequence shown here is derived from an EMBL/GenBank/DDBJ whole genome shotgun (WGS) entry which is preliminary data.</text>
</comment>
<gene>
    <name evidence="1" type="ORF">MENTE1834_LOCUS1440</name>
</gene>
<proteinExistence type="predicted"/>
<name>A0ACB0XN17_MELEN</name>
<evidence type="ECO:0000313" key="1">
    <source>
        <dbReference type="EMBL" id="CAK5009792.1"/>
    </source>
</evidence>
<dbReference type="EMBL" id="CAVMJV010000001">
    <property type="protein sequence ID" value="CAK5009792.1"/>
    <property type="molecule type" value="Genomic_DNA"/>
</dbReference>
<evidence type="ECO:0000313" key="2">
    <source>
        <dbReference type="Proteomes" id="UP001497535"/>
    </source>
</evidence>
<sequence>MGSSESVPIPGGGTEGYHVLRVQENSPGQAAGLEPFFDFIVAIGNDRLDKDNDSFKEILKQHMDKPLELTVYNSKTQTVRQTQIIPTQGWGGQGLLGVSIRFCSFDGANQNVWHILDIQPNSPAELAGLIPNTDYVLGAESLLQHADDLIALVQANIGKPLKLYVYNIDADSVREVTLVPNSAWGGEGCLGCDIGYGYLHRIPVSIDRSQPREEKSVVLPTQMMENLNIGEKQPSVIMQPGQTGIPQIDQFVNASKREDSEPKRFPNPNEFLLPQTSTATNTLTQPIQQPINGIFPPPQSLDNNLYMPPPQQPIDEIKEKLIENLEGEKNKEDNQGQGEKTTTFASPLVSPPLVSQATPMSQAIPNQLTSPMVPFTSQNIPNQLPPLSFPQQQPQPPPPINTSAYQPFLAYGAPPTSGGYFGGFQPVQQQYFSEQLPMFGGQEMLPPQQFNQQQTSVNTSVPIQPFFTASTSGVHQHIYSSAYNPPPLQPPSINQQQYSQHPPVTFPMPPLSSLGISGLVIPPPLSTSIQQSNNNEQIIYGQQIQAMTGSGEQQQMQQTGNFMSHPPIQQPVQQFHSL</sequence>
<reference evidence="1" key="1">
    <citation type="submission" date="2023-11" db="EMBL/GenBank/DDBJ databases">
        <authorList>
            <person name="Poullet M."/>
        </authorList>
    </citation>
    <scope>NUCLEOTIDE SEQUENCE</scope>
    <source>
        <strain evidence="1">E1834</strain>
    </source>
</reference>